<keyword evidence="7 12" id="KW-1133">Transmembrane helix</keyword>
<dbReference type="AlphaFoldDB" id="A0A432WJ65"/>
<dbReference type="InterPro" id="IPR004090">
    <property type="entry name" value="Chemotax_Me-accpt_rcpt"/>
</dbReference>
<evidence type="ECO:0000313" key="16">
    <source>
        <dbReference type="Proteomes" id="UP000287823"/>
    </source>
</evidence>
<evidence type="ECO:0000256" key="12">
    <source>
        <dbReference type="SAM" id="Phobius"/>
    </source>
</evidence>
<keyword evidence="5" id="KW-0997">Cell inner membrane</keyword>
<reference evidence="15 16" key="1">
    <citation type="journal article" date="2011" name="Front. Microbiol.">
        <title>Genomic signatures of strain selection and enhancement in Bacillus atrophaeus var. globigii, a historical biowarfare simulant.</title>
        <authorList>
            <person name="Gibbons H.S."/>
            <person name="Broomall S.M."/>
            <person name="McNew L.A."/>
            <person name="Daligault H."/>
            <person name="Chapman C."/>
            <person name="Bruce D."/>
            <person name="Karavis M."/>
            <person name="Krepps M."/>
            <person name="McGregor P.A."/>
            <person name="Hong C."/>
            <person name="Park K.H."/>
            <person name="Akmal A."/>
            <person name="Feldman A."/>
            <person name="Lin J.S."/>
            <person name="Chang W.E."/>
            <person name="Higgs B.W."/>
            <person name="Demirev P."/>
            <person name="Lindquist J."/>
            <person name="Liem A."/>
            <person name="Fochler E."/>
            <person name="Read T.D."/>
            <person name="Tapia R."/>
            <person name="Johnson S."/>
            <person name="Bishop-Lilly K.A."/>
            <person name="Detter C."/>
            <person name="Han C."/>
            <person name="Sozhamannan S."/>
            <person name="Rosenzweig C.N."/>
            <person name="Skowronski E.W."/>
        </authorList>
    </citation>
    <scope>NUCLEOTIDE SEQUENCE [LARGE SCALE GENOMIC DNA]</scope>
    <source>
        <strain evidence="15 16">Y4G10-17</strain>
    </source>
</reference>
<evidence type="ECO:0000256" key="9">
    <source>
        <dbReference type="ARBA" id="ARBA00023224"/>
    </source>
</evidence>
<organism evidence="15 16">
    <name type="scientific">Aliidiomarina soli</name>
    <dbReference type="NCBI Taxonomy" id="1928574"/>
    <lineage>
        <taxon>Bacteria</taxon>
        <taxon>Pseudomonadati</taxon>
        <taxon>Pseudomonadota</taxon>
        <taxon>Gammaproteobacteria</taxon>
        <taxon>Alteromonadales</taxon>
        <taxon>Idiomarinaceae</taxon>
        <taxon>Aliidiomarina</taxon>
    </lineage>
</organism>
<keyword evidence="6 12" id="KW-0812">Transmembrane</keyword>
<dbReference type="RefSeq" id="WP_126798329.1">
    <property type="nucleotide sequence ID" value="NZ_PIPO01000002.1"/>
</dbReference>
<feature type="transmembrane region" description="Helical" evidence="12">
    <location>
        <begin position="193"/>
        <end position="216"/>
    </location>
</feature>
<comment type="subcellular location">
    <subcellularLocation>
        <location evidence="1">Cell inner membrane</location>
        <topology evidence="1">Multi-pass membrane protein</topology>
    </subcellularLocation>
</comment>
<dbReference type="Pfam" id="PF02203">
    <property type="entry name" value="TarH"/>
    <property type="match status" value="1"/>
</dbReference>
<keyword evidence="8 12" id="KW-0472">Membrane</keyword>
<gene>
    <name evidence="15" type="ORF">CWE14_04665</name>
</gene>
<evidence type="ECO:0000256" key="11">
    <source>
        <dbReference type="PROSITE-ProRule" id="PRU00284"/>
    </source>
</evidence>
<comment type="similarity">
    <text evidence="10">Belongs to the methyl-accepting chemotaxis (MCP) protein family.</text>
</comment>
<evidence type="ECO:0000256" key="6">
    <source>
        <dbReference type="ARBA" id="ARBA00022692"/>
    </source>
</evidence>
<dbReference type="InterPro" id="IPR004089">
    <property type="entry name" value="MCPsignal_dom"/>
</dbReference>
<comment type="caution">
    <text evidence="15">The sequence shown here is derived from an EMBL/GenBank/DDBJ whole genome shotgun (WGS) entry which is preliminary data.</text>
</comment>
<dbReference type="CDD" id="cd06225">
    <property type="entry name" value="HAMP"/>
    <property type="match status" value="1"/>
</dbReference>
<dbReference type="PANTHER" id="PTHR32089">
    <property type="entry name" value="METHYL-ACCEPTING CHEMOTAXIS PROTEIN MCPB"/>
    <property type="match status" value="1"/>
</dbReference>
<evidence type="ECO:0000256" key="4">
    <source>
        <dbReference type="ARBA" id="ARBA00022500"/>
    </source>
</evidence>
<keyword evidence="4" id="KW-0145">Chemotaxis</keyword>
<evidence type="ECO:0000259" key="14">
    <source>
        <dbReference type="PROSITE" id="PS50885"/>
    </source>
</evidence>
<keyword evidence="3" id="KW-0488">Methylation</keyword>
<proteinExistence type="inferred from homology"/>
<keyword evidence="2" id="KW-1003">Cell membrane</keyword>
<name>A0A432WJ65_9GAMM</name>
<dbReference type="Pfam" id="PF00015">
    <property type="entry name" value="MCPsignal"/>
    <property type="match status" value="1"/>
</dbReference>
<dbReference type="Proteomes" id="UP000287823">
    <property type="component" value="Unassembled WGS sequence"/>
</dbReference>
<dbReference type="SUPFAM" id="SSF58104">
    <property type="entry name" value="Methyl-accepting chemotaxis protein (MCP) signaling domain"/>
    <property type="match status" value="1"/>
</dbReference>
<evidence type="ECO:0000256" key="8">
    <source>
        <dbReference type="ARBA" id="ARBA00023136"/>
    </source>
</evidence>
<dbReference type="PROSITE" id="PS50885">
    <property type="entry name" value="HAMP"/>
    <property type="match status" value="1"/>
</dbReference>
<dbReference type="FunFam" id="1.10.287.950:FF:000001">
    <property type="entry name" value="Methyl-accepting chemotaxis sensory transducer"/>
    <property type="match status" value="1"/>
</dbReference>
<sequence>MLSRLKIRTRVILLGGIPVAFLLLILVVSVWVANTKDRYFHQLYDEHLAVLADVMATQQLLQQDALQPIRQYRTGWSSAEATDESVRALLNQAATHWQAFEALRPPLASADDSDVVDYTELDESFLQAIAKYEEWLTPAGTDALTVRILNESTITSEINQYINHFSSLVDGFVQQQIESAVVVRDQAERLTWLLGWIYLLGGGVLLAGVVVFIWVIQRSIRLPLEGLRNLLNQVAANSDLRLRADDSGEDEVAEAAKALNIMLLHMQRLIQDLATNSSTLNEQAKLVQSSSDHISVGTQTQATRSETLAAAIAQMSAAASQVANHAERGAERVGDTEALSNAGQTIVQENAGMIEQLARQVAVGAEVVVGLQRDSEKISDVLDVIRKISEQTNLLALNAAIEAARAGEAGRGFSVVADEVRSLSASTRDATESIRVMIEQLQQQAGQAVETMTSVKSQAERTVGLSKNSEQHFADIRKAIAGIADVTQQIFAATDEQQKVASDTAGNITQLNEEITQLSGAALNAADASANMSQQTEYLAAGWQQFKA</sequence>
<evidence type="ECO:0000313" key="15">
    <source>
        <dbReference type="EMBL" id="RUO33761.1"/>
    </source>
</evidence>
<protein>
    <submittedName>
        <fullName evidence="15">Methyl-accepting chemotaxis protein</fullName>
    </submittedName>
</protein>
<dbReference type="EMBL" id="PIPO01000002">
    <property type="protein sequence ID" value="RUO33761.1"/>
    <property type="molecule type" value="Genomic_DNA"/>
</dbReference>
<evidence type="ECO:0000256" key="3">
    <source>
        <dbReference type="ARBA" id="ARBA00022481"/>
    </source>
</evidence>
<evidence type="ECO:0000259" key="13">
    <source>
        <dbReference type="PROSITE" id="PS50111"/>
    </source>
</evidence>
<evidence type="ECO:0000256" key="5">
    <source>
        <dbReference type="ARBA" id="ARBA00022519"/>
    </source>
</evidence>
<dbReference type="GO" id="GO:0004888">
    <property type="term" value="F:transmembrane signaling receptor activity"/>
    <property type="evidence" value="ECO:0007669"/>
    <property type="project" value="InterPro"/>
</dbReference>
<dbReference type="PRINTS" id="PR00260">
    <property type="entry name" value="CHEMTRNSDUCR"/>
</dbReference>
<dbReference type="GO" id="GO:0005886">
    <property type="term" value="C:plasma membrane"/>
    <property type="evidence" value="ECO:0007669"/>
    <property type="project" value="UniProtKB-SubCell"/>
</dbReference>
<feature type="transmembrane region" description="Helical" evidence="12">
    <location>
        <begin position="12"/>
        <end position="33"/>
    </location>
</feature>
<feature type="domain" description="Methyl-accepting transducer" evidence="13">
    <location>
        <begin position="276"/>
        <end position="512"/>
    </location>
</feature>
<evidence type="ECO:0000256" key="2">
    <source>
        <dbReference type="ARBA" id="ARBA00022475"/>
    </source>
</evidence>
<dbReference type="SMART" id="SM00283">
    <property type="entry name" value="MA"/>
    <property type="match status" value="1"/>
</dbReference>
<feature type="domain" description="HAMP" evidence="14">
    <location>
        <begin position="218"/>
        <end position="271"/>
    </location>
</feature>
<dbReference type="SMART" id="SM00304">
    <property type="entry name" value="HAMP"/>
    <property type="match status" value="1"/>
</dbReference>
<dbReference type="GO" id="GO:0007165">
    <property type="term" value="P:signal transduction"/>
    <property type="evidence" value="ECO:0007669"/>
    <property type="project" value="UniProtKB-KW"/>
</dbReference>
<evidence type="ECO:0000256" key="1">
    <source>
        <dbReference type="ARBA" id="ARBA00004429"/>
    </source>
</evidence>
<evidence type="ECO:0000256" key="10">
    <source>
        <dbReference type="ARBA" id="ARBA00029447"/>
    </source>
</evidence>
<keyword evidence="16" id="KW-1185">Reference proteome</keyword>
<dbReference type="InterPro" id="IPR003122">
    <property type="entry name" value="Tar_rcpt_lig-bd"/>
</dbReference>
<dbReference type="GO" id="GO:0006935">
    <property type="term" value="P:chemotaxis"/>
    <property type="evidence" value="ECO:0007669"/>
    <property type="project" value="UniProtKB-KW"/>
</dbReference>
<dbReference type="PROSITE" id="PS50111">
    <property type="entry name" value="CHEMOTAXIS_TRANSDUC_2"/>
    <property type="match status" value="1"/>
</dbReference>
<accession>A0A432WJ65</accession>
<dbReference type="InterPro" id="IPR003660">
    <property type="entry name" value="HAMP_dom"/>
</dbReference>
<dbReference type="PANTHER" id="PTHR32089:SF119">
    <property type="entry name" value="METHYL-ACCEPTING CHEMOTAXIS PROTEIN CTPL"/>
    <property type="match status" value="1"/>
</dbReference>
<evidence type="ECO:0000256" key="7">
    <source>
        <dbReference type="ARBA" id="ARBA00022989"/>
    </source>
</evidence>
<dbReference type="Gene3D" id="1.10.287.950">
    <property type="entry name" value="Methyl-accepting chemotaxis protein"/>
    <property type="match status" value="1"/>
</dbReference>
<keyword evidence="9 11" id="KW-0807">Transducer</keyword>